<protein>
    <submittedName>
        <fullName evidence="1">Uncharacterized protein</fullName>
    </submittedName>
</protein>
<dbReference type="Proteomes" id="UP001362999">
    <property type="component" value="Unassembled WGS sequence"/>
</dbReference>
<keyword evidence="2" id="KW-1185">Reference proteome</keyword>
<dbReference type="EMBL" id="JAWWNJ010000040">
    <property type="protein sequence ID" value="KAK7020998.1"/>
    <property type="molecule type" value="Genomic_DNA"/>
</dbReference>
<evidence type="ECO:0000313" key="1">
    <source>
        <dbReference type="EMBL" id="KAK7020998.1"/>
    </source>
</evidence>
<accession>A0AAW0B8I5</accession>
<name>A0AAW0B8I5_9AGAR</name>
<proteinExistence type="predicted"/>
<gene>
    <name evidence="1" type="ORF">R3P38DRAFT_2781609</name>
</gene>
<organism evidence="1 2">
    <name type="scientific">Favolaschia claudopus</name>
    <dbReference type="NCBI Taxonomy" id="2862362"/>
    <lineage>
        <taxon>Eukaryota</taxon>
        <taxon>Fungi</taxon>
        <taxon>Dikarya</taxon>
        <taxon>Basidiomycota</taxon>
        <taxon>Agaricomycotina</taxon>
        <taxon>Agaricomycetes</taxon>
        <taxon>Agaricomycetidae</taxon>
        <taxon>Agaricales</taxon>
        <taxon>Marasmiineae</taxon>
        <taxon>Mycenaceae</taxon>
        <taxon>Favolaschia</taxon>
    </lineage>
</organism>
<comment type="caution">
    <text evidence="1">The sequence shown here is derived from an EMBL/GenBank/DDBJ whole genome shotgun (WGS) entry which is preliminary data.</text>
</comment>
<dbReference type="AlphaFoldDB" id="A0AAW0B8I5"/>
<sequence length="177" mass="19757">MSLPMVEQWSSTPLKSLASAPNIRAGSNENNPRNGRSKLGITGDVGFCSEIVKLCVGGFCNITIYGEGFCLHPGFLNRIIRFLFSPKSSRFRRPLWWEFPYLQEEYPNKTKSMIKTAAENKKASSATADAKRKPMRWEQTATCQMRGHAVGRMVQNAEEPTAPTTGCVERLVLMVVP</sequence>
<reference evidence="1 2" key="1">
    <citation type="journal article" date="2024" name="J Genomics">
        <title>Draft genome sequencing and assembly of Favolaschia claudopus CIRM-BRFM 2984 isolated from oak limbs.</title>
        <authorList>
            <person name="Navarro D."/>
            <person name="Drula E."/>
            <person name="Chaduli D."/>
            <person name="Cazenave R."/>
            <person name="Ahrendt S."/>
            <person name="Wang J."/>
            <person name="Lipzen A."/>
            <person name="Daum C."/>
            <person name="Barry K."/>
            <person name="Grigoriev I.V."/>
            <person name="Favel A."/>
            <person name="Rosso M.N."/>
            <person name="Martin F."/>
        </authorList>
    </citation>
    <scope>NUCLEOTIDE SEQUENCE [LARGE SCALE GENOMIC DNA]</scope>
    <source>
        <strain evidence="1 2">CIRM-BRFM 2984</strain>
    </source>
</reference>
<evidence type="ECO:0000313" key="2">
    <source>
        <dbReference type="Proteomes" id="UP001362999"/>
    </source>
</evidence>